<dbReference type="PANTHER" id="PTHR45670">
    <property type="entry name" value="E3 UBIQUITIN-PROTEIN LIGASE TRIP12"/>
    <property type="match status" value="1"/>
</dbReference>
<dbReference type="SUPFAM" id="SSF48371">
    <property type="entry name" value="ARM repeat"/>
    <property type="match status" value="1"/>
</dbReference>
<dbReference type="InterPro" id="IPR000569">
    <property type="entry name" value="HECT_dom"/>
</dbReference>
<feature type="region of interest" description="Disordered" evidence="7">
    <location>
        <begin position="126"/>
        <end position="184"/>
    </location>
</feature>
<evidence type="ECO:0000256" key="1">
    <source>
        <dbReference type="ARBA" id="ARBA00000885"/>
    </source>
</evidence>
<comment type="similarity">
    <text evidence="2">Belongs to the UPL family. K-HECT subfamily.</text>
</comment>
<gene>
    <name evidence="9" type="ORF">BSP0115_LOCUS7144</name>
</gene>
<evidence type="ECO:0000256" key="7">
    <source>
        <dbReference type="SAM" id="MobiDB-lite"/>
    </source>
</evidence>
<dbReference type="GO" id="GO:0061630">
    <property type="term" value="F:ubiquitin protein ligase activity"/>
    <property type="evidence" value="ECO:0007669"/>
    <property type="project" value="UniProtKB-EC"/>
</dbReference>
<dbReference type="Pfam" id="PF00632">
    <property type="entry name" value="HECT"/>
    <property type="match status" value="1"/>
</dbReference>
<accession>A0A7S1CCF7</accession>
<dbReference type="PROSITE" id="PS50237">
    <property type="entry name" value="HECT"/>
    <property type="match status" value="1"/>
</dbReference>
<dbReference type="InterPro" id="IPR035983">
    <property type="entry name" value="Hect_E3_ubiquitin_ligase"/>
</dbReference>
<dbReference type="InterPro" id="IPR057948">
    <property type="entry name" value="TPR_TRIP12_N"/>
</dbReference>
<feature type="compositionally biased region" description="Polar residues" evidence="7">
    <location>
        <begin position="1197"/>
        <end position="1220"/>
    </location>
</feature>
<dbReference type="GO" id="GO:0000209">
    <property type="term" value="P:protein polyubiquitination"/>
    <property type="evidence" value="ECO:0007669"/>
    <property type="project" value="TreeGrafter"/>
</dbReference>
<keyword evidence="5 6" id="KW-0833">Ubl conjugation pathway</keyword>
<feature type="domain" description="HECT" evidence="8">
    <location>
        <begin position="1790"/>
        <end position="2122"/>
    </location>
</feature>
<feature type="active site" description="Glycyl thioester intermediate" evidence="6">
    <location>
        <position position="2089"/>
    </location>
</feature>
<sequence length="2122" mass="218845">MAGRKRRTPAAASKDGATPSTSAGRAGRRASAKSAPSPGRRRGTSAGGDAGAGAAGEGAGGGAGGGGAAGAGTAALGGGDSGSLSGGAGAGAGGAAPALAYRLSPMERLAASVGVRLEPAERRLLSRATSGAADSGVVAPDAGGASADPPTSRGRGRGGGRGRARGRDRVSPPSGDVGGAGAGGAPGGGTAAMLAAAYGLGAPRRGPDGPRSFSTRDLMVMGMFGGAGAGGGGMASDLARAAQSVIDGDDESKLSALNELCDLLARSSEAHLARAGIDLEALVQTLVTLMRAGHSNMMMLLAARTLEHMMDAMPPVCRLLARHGAINVLCEKLTEIGDIDLAEQAMKCLDMLSVRHASMVLEAGGLSACLGFRDFFAITVQQRAVTIATRAVEGATRAQFAKITEAAPMLVSLLAATDERISLAGLRLFEKLRPRMDASIVAALVGAGLVDALKALVATSPEEGSATVMVGGALKRLGELVAASDDVRQQLWREDGIEMLLRVIEGRLPAGLLEAGADGAGAGAESDRDEGAGGAGAGAGGGAASPGGAGAEGGDAVLDVAESDASAGETVDFVSRQDPGVLEDAVRLADQLVGMGPRSITSPPPAPAAASRLGEGDRTPGSVPRAPKRRRASSSATDSEGTDSEGDYEVDFDEARLAELGLPPDTLSTLSERDPALRAQLVRLLARQGSGAGARALPTRVVSKPPPGKLRLFVAWVVPALLRVASLTAKAGLRSQSVRVADKALDLAHETGTAVRISRERILMLAKNIAALLMRPISQILSEERTTVYCLGIVGRLSALMPEKTRDPFLREGVVSAVHALGRSPAAGATRATAAKRSRTSQSRTGGADALPAAVRDAACTAWDGTLAAAYGSIDVVTAAALKAASPVVAELSSISTDLAKDDSVPAAALERLKEVLSRDESVTSHELMASGLVSRLAAFLNSAALSKNSVGPDAAMSLFVKTVSESGALKRLLRIVQDAIATHFRSAPASLQPGPAPYVPHPAVSRASNPHAGAFALFATPLRLRLVLDEAASLSGSGPSVRNLAAISGMLDFNVKIDPLTAVESIESYILKRLSENVAVLAEETAHSPGASMAALMASSVDFDEDEDDIAEAEAMALGGAGMFAGFGSETDSDDGSFDMFAAAGLPPARPVLRRSRRGPSSQAGAGAGAGDAEDAGGDAASEDASASPPRRVTRSAAQAVSKATRTSRSRAASKTTQPSASRAGARSRSVAGRKPQVARKAVARKRGRSSGAQEPPPAKSTSAPLVSKIPRKSGPSRGGPRPVSASSARAAVASHAKRERRRWLGVLASGVVLEVGGTYVNDSSQAVVQTLVQSGVRPEACWNQTHSMRWRLRNGGARDASAAPIAAASAIAARDASDETLVDQAGDLISCLRGLRRAVSVSESEKVLRIGDVSDEPADVALPATATVADREWVNSTVASQVTHMLDDPVVVCCGAVPRWPLELCERVPGVLPLEARCMLLATGSCSLSRLATMMHARLSNSSATPLRLPGIVGQSLPKKVKITVTRGRSLETMAQVLLSEAGSNFAVDVEFAGEVGTGAGPTREFFSETCEELASRPRGLWRHHNTSGGYVPLPAQPSPAWSKFRGVSLRQCRSCHFVAVPPAADGGAGGGGSGAGGAACSQCGESHVTDIVWIMRSDNVKEFEAREQREGEEPILKRFSFAKCPHCKVVECWSGADSMATGDGSGQRTQREGAFVHLNTACNNALLATERVLLHSRDFPALVRAVADGEALDPDAHHAAWWWQLPALDDCGRQDDEAALVLHPAALSPEADQATRAATDEFFSFVGRLAAFSIVDSRLLDLPLSVPFLRAVQNAGVSDAAVPPRNVSDDLREVLQLDPRLGQELIKMHRLARRRLDIECDELLTPSQRREAIAELTYGGAMVEDLYLDFTLPGAVDVPLPNACGVGGTGGAETPVTLDNLGSYVEAVLDAILRTSIAVAAQAFRAGIATVFDPALLDLFSPDELQVLFCGASDSGADEEWTVPALLGAIRCDHGYTTSSGAVQMLVEVLSDLDPVLRRQFLLFTTGSPRLPVGGFNALLPRLTIVQKKPLPGRSPDASLPSASTCTNYLKLPQYTSKEIMHERLVRAITDGAGAFHLS</sequence>
<dbReference type="GO" id="GO:0043161">
    <property type="term" value="P:proteasome-mediated ubiquitin-dependent protein catabolic process"/>
    <property type="evidence" value="ECO:0007669"/>
    <property type="project" value="TreeGrafter"/>
</dbReference>
<feature type="compositionally biased region" description="Basic residues" evidence="7">
    <location>
        <begin position="154"/>
        <end position="164"/>
    </location>
</feature>
<feature type="region of interest" description="Disordered" evidence="7">
    <location>
        <begin position="828"/>
        <end position="848"/>
    </location>
</feature>
<feature type="region of interest" description="Disordered" evidence="7">
    <location>
        <begin position="595"/>
        <end position="648"/>
    </location>
</feature>
<protein>
    <recommendedName>
        <fullName evidence="3">HECT-type E3 ubiquitin transferase</fullName>
        <ecNumber evidence="3">2.3.2.26</ecNumber>
    </recommendedName>
</protein>
<dbReference type="PANTHER" id="PTHR45670:SF1">
    <property type="entry name" value="E3 UBIQUITIN-PROTEIN LIGASE HECTD1"/>
    <property type="match status" value="1"/>
</dbReference>
<dbReference type="Gene3D" id="3.90.1750.10">
    <property type="entry name" value="Hect, E3 ligase catalytic domains"/>
    <property type="match status" value="2"/>
</dbReference>
<dbReference type="EMBL" id="HBFS01010373">
    <property type="protein sequence ID" value="CAD8913892.1"/>
    <property type="molecule type" value="Transcribed_RNA"/>
</dbReference>
<evidence type="ECO:0000313" key="9">
    <source>
        <dbReference type="EMBL" id="CAD8913892.1"/>
    </source>
</evidence>
<comment type="catalytic activity">
    <reaction evidence="1">
        <text>S-ubiquitinyl-[E2 ubiquitin-conjugating enzyme]-L-cysteine + [acceptor protein]-L-lysine = [E2 ubiquitin-conjugating enzyme]-L-cysteine + N(6)-ubiquitinyl-[acceptor protein]-L-lysine.</text>
        <dbReference type="EC" id="2.3.2.26"/>
    </reaction>
</comment>
<dbReference type="EC" id="2.3.2.26" evidence="3"/>
<dbReference type="Gene3D" id="3.30.2410.10">
    <property type="entry name" value="Hect, E3 ligase catalytic domain"/>
    <property type="match status" value="1"/>
</dbReference>
<dbReference type="InterPro" id="IPR016024">
    <property type="entry name" value="ARM-type_fold"/>
</dbReference>
<reference evidence="9" key="1">
    <citation type="submission" date="2021-01" db="EMBL/GenBank/DDBJ databases">
        <authorList>
            <person name="Corre E."/>
            <person name="Pelletier E."/>
            <person name="Niang G."/>
            <person name="Scheremetjew M."/>
            <person name="Finn R."/>
            <person name="Kale V."/>
            <person name="Holt S."/>
            <person name="Cochrane G."/>
            <person name="Meng A."/>
            <person name="Brown T."/>
            <person name="Cohen L."/>
        </authorList>
    </citation>
    <scope>NUCLEOTIDE SEQUENCE</scope>
    <source>
        <strain evidence="9">Ms1</strain>
    </source>
</reference>
<feature type="compositionally biased region" description="Gly residues" evidence="7">
    <location>
        <begin position="532"/>
        <end position="553"/>
    </location>
</feature>
<evidence type="ECO:0000256" key="5">
    <source>
        <dbReference type="ARBA" id="ARBA00022786"/>
    </source>
</evidence>
<dbReference type="Pfam" id="PF25579">
    <property type="entry name" value="TPR_TRIP12_N"/>
    <property type="match status" value="1"/>
</dbReference>
<proteinExistence type="inferred from homology"/>
<dbReference type="InterPro" id="IPR045322">
    <property type="entry name" value="HECTD1/TRIP12-like"/>
</dbReference>
<feature type="region of interest" description="Disordered" evidence="7">
    <location>
        <begin position="1"/>
        <end position="95"/>
    </location>
</feature>
<name>A0A7S1CCF7_9STRA</name>
<feature type="compositionally biased region" description="Low complexity" evidence="7">
    <location>
        <begin position="131"/>
        <end position="150"/>
    </location>
</feature>
<evidence type="ECO:0000256" key="6">
    <source>
        <dbReference type="PROSITE-ProRule" id="PRU00104"/>
    </source>
</evidence>
<evidence type="ECO:0000256" key="4">
    <source>
        <dbReference type="ARBA" id="ARBA00022679"/>
    </source>
</evidence>
<dbReference type="SUPFAM" id="SSF56204">
    <property type="entry name" value="Hect, E3 ligase catalytic domain"/>
    <property type="match status" value="1"/>
</dbReference>
<dbReference type="InterPro" id="IPR011989">
    <property type="entry name" value="ARM-like"/>
</dbReference>
<dbReference type="Gene3D" id="1.25.10.10">
    <property type="entry name" value="Leucine-rich Repeat Variant"/>
    <property type="match status" value="1"/>
</dbReference>
<organism evidence="9">
    <name type="scientific">Bicosoecida sp. CB-2014</name>
    <dbReference type="NCBI Taxonomy" id="1486930"/>
    <lineage>
        <taxon>Eukaryota</taxon>
        <taxon>Sar</taxon>
        <taxon>Stramenopiles</taxon>
        <taxon>Bigyra</taxon>
        <taxon>Opalozoa</taxon>
        <taxon>Bicosoecida</taxon>
    </lineage>
</organism>
<keyword evidence="4" id="KW-0808">Transferase</keyword>
<feature type="compositionally biased region" description="Low complexity" evidence="7">
    <location>
        <begin position="1221"/>
        <end position="1235"/>
    </location>
</feature>
<evidence type="ECO:0000259" key="8">
    <source>
        <dbReference type="PROSITE" id="PS50237"/>
    </source>
</evidence>
<dbReference type="SMART" id="SM00119">
    <property type="entry name" value="HECTc"/>
    <property type="match status" value="1"/>
</dbReference>
<feature type="compositionally biased region" description="Low complexity" evidence="7">
    <location>
        <begin position="1282"/>
        <end position="1296"/>
    </location>
</feature>
<feature type="compositionally biased region" description="Gly residues" evidence="7">
    <location>
        <begin position="45"/>
        <end position="94"/>
    </location>
</feature>
<evidence type="ECO:0000256" key="2">
    <source>
        <dbReference type="ARBA" id="ARBA00006331"/>
    </source>
</evidence>
<feature type="region of interest" description="Disordered" evidence="7">
    <location>
        <begin position="1150"/>
        <end position="1297"/>
    </location>
</feature>
<evidence type="ECO:0000256" key="3">
    <source>
        <dbReference type="ARBA" id="ARBA00012485"/>
    </source>
</evidence>
<feature type="region of interest" description="Disordered" evidence="7">
    <location>
        <begin position="518"/>
        <end position="554"/>
    </location>
</feature>
<feature type="compositionally biased region" description="Low complexity" evidence="7">
    <location>
        <begin position="1179"/>
        <end position="1192"/>
    </location>
</feature>